<reference evidence="3" key="1">
    <citation type="journal article" date="2021" name="Curr. Microbiol.">
        <title>Complete genome of nocamycin-producing strain Saccharothrix syringae NRRL B-16468 reveals the biosynthetic potential for secondary metabolites.</title>
        <authorList>
            <person name="Mo X."/>
            <person name="Yang S."/>
        </authorList>
    </citation>
    <scope>NUCLEOTIDE SEQUENCE [LARGE SCALE GENOMIC DNA]</scope>
    <source>
        <strain evidence="3">ATCC 51364 / DSM 43886 / JCM 6844 / KCTC 9398 / NBRC 14523 / NRRL B-16468 / INA 2240</strain>
    </source>
</reference>
<gene>
    <name evidence="2" type="ORF">EKG83_16785</name>
</gene>
<dbReference type="InterPro" id="IPR028082">
    <property type="entry name" value="Peripla_BP_I"/>
</dbReference>
<dbReference type="EMBL" id="CP034550">
    <property type="protein sequence ID" value="QFZ18885.1"/>
    <property type="molecule type" value="Genomic_DNA"/>
</dbReference>
<keyword evidence="3" id="KW-1185">Reference proteome</keyword>
<dbReference type="Proteomes" id="UP000325787">
    <property type="component" value="Chromosome"/>
</dbReference>
<evidence type="ECO:0000313" key="2">
    <source>
        <dbReference type="EMBL" id="QFZ18885.1"/>
    </source>
</evidence>
<name>A0A5Q0GYZ7_SACSY</name>
<sequence length="917" mass="100543">MRGELVSNPVFPGIDDLLTLVRNLVRRPRLFERDPDLDVRGDLPLPLVCLVREPGADGFLARLDRALDAKLPKVPHVLVDVDRVGEHPDAVLPLLHELHVALRHQQLGRNPLRRFDHYELAHHLTGVRLPPRQVKREEPVETVLRAWSGGSPLSGPAAEVVDKAGERAQLLIALAKFAGRLVGLYWGRDRIPGLGRERRWFMGQPYMVPRHSQDFLGFAARLTRDRRDFENPEQVRKLLVHAFLEDLRIAYRRTRLRFLPRRRGLRRTAHVTALLDNVDGPGGWELLRLVNEVRNETGQLDPLLIITTSRGQPALLGEPPGPNKPNVAKLALTAWKGRLPRRRQLLAEDARYLFVTLPATVPPDDAGPDEQDRRAWETEAREQPRPEPRLARRGVAEVVAVCALLAALVVPTLAVRDHWRAGCAFFGAVSGGVATGLARIDGHDQCVGYSDSDRQVFGDNPRLRLAQEHVFAQNEVAERLHREVRDRPYVSLVYFAGLTANDSAPATEHSVAEELEGLVIRQREQNTTTSTAEPLLRVVVANGGAGMDAAAVVARDMIVPLTRSDPSILGVVGLDRSVAQTEEAIRELGRHGVPTLGTTLTKVGLDRLSPLYFQLVPDNGRQAALLGEYARRVRATAVTIYHPPVDGPNTYVTSLVEAVRDRLGGGGVAVSTTGWVGSPTELPALCADQRDRSGEVVFYAGRENDFGDFLRTVRRNCPDLARLPRIVADDATSRFVAHAPGRDQNEFNGVSVSYVGMGGLVVLAGRRCVEGGSGALAGGASALDAFCAGYRDLREDLGSLPAEDRPVMPWPGERVGGLYDTAGLFVDAVRRLRSADPAPPHPAAIAQEFREMTFLGATGVIDFRASRIANGRNLAVLTIDNVRDLEGDDGVPRCVLMVGALYREDQPRQDNGCPGAP</sequence>
<evidence type="ECO:0000313" key="3">
    <source>
        <dbReference type="Proteomes" id="UP000325787"/>
    </source>
</evidence>
<feature type="compositionally biased region" description="Basic and acidic residues" evidence="1">
    <location>
        <begin position="370"/>
        <end position="388"/>
    </location>
</feature>
<feature type="region of interest" description="Disordered" evidence="1">
    <location>
        <begin position="361"/>
        <end position="388"/>
    </location>
</feature>
<dbReference type="OrthoDB" id="3440574at2"/>
<dbReference type="SUPFAM" id="SSF53822">
    <property type="entry name" value="Periplasmic binding protein-like I"/>
    <property type="match status" value="1"/>
</dbReference>
<dbReference type="KEGG" id="ssyi:EKG83_16785"/>
<accession>A0A5Q0GYZ7</accession>
<protein>
    <submittedName>
        <fullName evidence="2">Uncharacterized protein</fullName>
    </submittedName>
</protein>
<proteinExistence type="predicted"/>
<dbReference type="AlphaFoldDB" id="A0A5Q0GYZ7"/>
<dbReference type="Gene3D" id="3.40.50.2300">
    <property type="match status" value="2"/>
</dbReference>
<dbReference type="CDD" id="cd06268">
    <property type="entry name" value="PBP1_ABC_transporter_LIVBP-like"/>
    <property type="match status" value="1"/>
</dbReference>
<organism evidence="2 3">
    <name type="scientific">Saccharothrix syringae</name>
    <name type="common">Nocardiopsis syringae</name>
    <dbReference type="NCBI Taxonomy" id="103733"/>
    <lineage>
        <taxon>Bacteria</taxon>
        <taxon>Bacillati</taxon>
        <taxon>Actinomycetota</taxon>
        <taxon>Actinomycetes</taxon>
        <taxon>Pseudonocardiales</taxon>
        <taxon>Pseudonocardiaceae</taxon>
        <taxon>Saccharothrix</taxon>
    </lineage>
</organism>
<evidence type="ECO:0000256" key="1">
    <source>
        <dbReference type="SAM" id="MobiDB-lite"/>
    </source>
</evidence>